<dbReference type="AlphaFoldDB" id="A0A4R3KQP0"/>
<dbReference type="Pfam" id="PF19193">
    <property type="entry name" value="Tectonin"/>
    <property type="match status" value="2"/>
</dbReference>
<dbReference type="SMART" id="SM00706">
    <property type="entry name" value="TECPR"/>
    <property type="match status" value="4"/>
</dbReference>
<protein>
    <submittedName>
        <fullName evidence="1">Uncharacterized protein</fullName>
    </submittedName>
</protein>
<organism evidence="1 2">
    <name type="scientific">Anseongella ginsenosidimutans</name>
    <dbReference type="NCBI Taxonomy" id="496056"/>
    <lineage>
        <taxon>Bacteria</taxon>
        <taxon>Pseudomonadati</taxon>
        <taxon>Bacteroidota</taxon>
        <taxon>Sphingobacteriia</taxon>
        <taxon>Sphingobacteriales</taxon>
        <taxon>Sphingobacteriaceae</taxon>
        <taxon>Anseongella</taxon>
    </lineage>
</organism>
<dbReference type="InterPro" id="IPR006624">
    <property type="entry name" value="Beta-propeller_rpt_TECPR"/>
</dbReference>
<accession>A0A4R3KQP0</accession>
<keyword evidence="2" id="KW-1185">Reference proteome</keyword>
<gene>
    <name evidence="1" type="ORF">EDD80_106141</name>
</gene>
<dbReference type="OrthoDB" id="4317910at2"/>
<evidence type="ECO:0000313" key="1">
    <source>
        <dbReference type="EMBL" id="TCS86830.1"/>
    </source>
</evidence>
<reference evidence="1 2" key="1">
    <citation type="submission" date="2019-03" db="EMBL/GenBank/DDBJ databases">
        <title>Genomic Encyclopedia of Type Strains, Phase IV (KMG-IV): sequencing the most valuable type-strain genomes for metagenomic binning, comparative biology and taxonomic classification.</title>
        <authorList>
            <person name="Goeker M."/>
        </authorList>
    </citation>
    <scope>NUCLEOTIDE SEQUENCE [LARGE SCALE GENOMIC DNA]</scope>
    <source>
        <strain evidence="1 2">DSM 21100</strain>
    </source>
</reference>
<dbReference type="Proteomes" id="UP000295807">
    <property type="component" value="Unassembled WGS sequence"/>
</dbReference>
<evidence type="ECO:0000313" key="2">
    <source>
        <dbReference type="Proteomes" id="UP000295807"/>
    </source>
</evidence>
<sequence length="379" mass="42115">MKKRRISTEEYQFALSIFEREFPPRDEITITDGTGLGGRPYVRPTIDGHIRIYMGALYDKCLDSDSNKAAFAHELTHAWQIEHYGLLWYGAQAIDNQVLSDDAYSYVCDATKTLGDYNAEQQGEIISDYFRKDPCASAVARKTLHSQTWKLLIGSDGRDITVDANGVYYLVNTAGLIYRYEGKDWRRLSGSAGRSIAANNNSVCLVNTEGMIYRLISETWERMPGSDAIDIAINQDGAIWMVNTAGKIYQFQGSSWKQMPGSDGIRIAAGGGQVWLINTVGKIYQFNGSGWTQTSGSDGRDITVANDGTVFLTNTVGNIYQREGNNWTQLDGSDGSAISANNGKLALINTKGRLYYRNFGLMRNHDWNIAASSFVSTRQ</sequence>
<comment type="caution">
    <text evidence="1">The sequence shown here is derived from an EMBL/GenBank/DDBJ whole genome shotgun (WGS) entry which is preliminary data.</text>
</comment>
<proteinExistence type="predicted"/>
<dbReference type="RefSeq" id="WP_132129392.1">
    <property type="nucleotide sequence ID" value="NZ_CP042432.1"/>
</dbReference>
<dbReference type="EMBL" id="SMAD01000006">
    <property type="protein sequence ID" value="TCS86830.1"/>
    <property type="molecule type" value="Genomic_DNA"/>
</dbReference>
<name>A0A4R3KQP0_9SPHI</name>
<dbReference type="SUPFAM" id="SSF63829">
    <property type="entry name" value="Calcium-dependent phosphotriesterase"/>
    <property type="match status" value="1"/>
</dbReference>